<sequence length="349" mass="39889">MHGWNIYADVNAGDERTRVTPHVEGFTNSIQSAFPSWPHPLLLPVILLNEHISRGEALRDQIIETLQDISGTLGVTASGRLINMEITDFKRIRELMIHPQERITLTARINTTITNAINCLDVLRWNARCRERIAACFQEIESSLTENAKNGHKELLDYFAFMDVQATELSDFVESLKLRLELQLSVLNNLVAQVDNDVNYDMARLSVKIAQATGLDSTAMKTLAIVTAVFLPPTFIAPSQTLFSMSMFDWSSSESTDSDSPQVVASTFWIYWAVSVPLTLLILVAFRLWWRRQKDRYAEMYGMDNIRVESTDTDASYMRPHYHKYQNGLVGPHKYTVRPHRYTIRQNSD</sequence>
<dbReference type="eggNOG" id="ENOG502SPCU">
    <property type="taxonomic scope" value="Eukaryota"/>
</dbReference>
<reference evidence="3" key="1">
    <citation type="journal article" date="2015" name="BMC Genomics">
        <title>Genomic and transcriptomic analysis of the endophytic fungus Pestalotiopsis fici reveals its lifestyle and high potential for synthesis of natural products.</title>
        <authorList>
            <person name="Wang X."/>
            <person name="Zhang X."/>
            <person name="Liu L."/>
            <person name="Xiang M."/>
            <person name="Wang W."/>
            <person name="Sun X."/>
            <person name="Che Y."/>
            <person name="Guo L."/>
            <person name="Liu G."/>
            <person name="Guo L."/>
            <person name="Wang C."/>
            <person name="Yin W.B."/>
            <person name="Stadler M."/>
            <person name="Zhang X."/>
            <person name="Liu X."/>
        </authorList>
    </citation>
    <scope>NUCLEOTIDE SEQUENCE [LARGE SCALE GENOMIC DNA]</scope>
    <source>
        <strain evidence="3">W106-1 / CGMCC3.15140</strain>
    </source>
</reference>
<keyword evidence="1" id="KW-1133">Transmembrane helix</keyword>
<name>W3X3A7_PESFW</name>
<dbReference type="EMBL" id="KI912114">
    <property type="protein sequence ID" value="ETS79631.1"/>
    <property type="molecule type" value="Genomic_DNA"/>
</dbReference>
<keyword evidence="3" id="KW-1185">Reference proteome</keyword>
<gene>
    <name evidence="2" type="ORF">PFICI_09484</name>
</gene>
<dbReference type="KEGG" id="pfy:PFICI_09484"/>
<accession>W3X3A7</accession>
<feature type="transmembrane region" description="Helical" evidence="1">
    <location>
        <begin position="223"/>
        <end position="248"/>
    </location>
</feature>
<protein>
    <submittedName>
        <fullName evidence="2">Uncharacterized protein</fullName>
    </submittedName>
</protein>
<evidence type="ECO:0000313" key="2">
    <source>
        <dbReference type="EMBL" id="ETS79631.1"/>
    </source>
</evidence>
<evidence type="ECO:0000313" key="3">
    <source>
        <dbReference type="Proteomes" id="UP000030651"/>
    </source>
</evidence>
<dbReference type="RefSeq" id="XP_007836256.1">
    <property type="nucleotide sequence ID" value="XM_007838065.1"/>
</dbReference>
<keyword evidence="1" id="KW-0472">Membrane</keyword>
<proteinExistence type="predicted"/>
<dbReference type="AlphaFoldDB" id="W3X3A7"/>
<dbReference type="HOGENOM" id="CLU_042086_0_0_1"/>
<dbReference type="InParanoid" id="W3X3A7"/>
<keyword evidence="1" id="KW-0812">Transmembrane</keyword>
<dbReference type="Proteomes" id="UP000030651">
    <property type="component" value="Unassembled WGS sequence"/>
</dbReference>
<dbReference type="Gene3D" id="1.20.58.340">
    <property type="entry name" value="Magnesium transport protein CorA, transmembrane region"/>
    <property type="match status" value="1"/>
</dbReference>
<organism evidence="2 3">
    <name type="scientific">Pestalotiopsis fici (strain W106-1 / CGMCC3.15140)</name>
    <dbReference type="NCBI Taxonomy" id="1229662"/>
    <lineage>
        <taxon>Eukaryota</taxon>
        <taxon>Fungi</taxon>
        <taxon>Dikarya</taxon>
        <taxon>Ascomycota</taxon>
        <taxon>Pezizomycotina</taxon>
        <taxon>Sordariomycetes</taxon>
        <taxon>Xylariomycetidae</taxon>
        <taxon>Amphisphaeriales</taxon>
        <taxon>Sporocadaceae</taxon>
        <taxon>Pestalotiopsis</taxon>
    </lineage>
</organism>
<dbReference type="GeneID" id="19274497"/>
<evidence type="ECO:0000256" key="1">
    <source>
        <dbReference type="SAM" id="Phobius"/>
    </source>
</evidence>
<dbReference type="OrthoDB" id="1046782at2759"/>
<feature type="transmembrane region" description="Helical" evidence="1">
    <location>
        <begin position="268"/>
        <end position="290"/>
    </location>
</feature>